<dbReference type="AlphaFoldDB" id="A0A1I3DDZ2"/>
<dbReference type="PANTHER" id="PTHR45688">
    <property type="match status" value="1"/>
</dbReference>
<dbReference type="PROSITE" id="PS00600">
    <property type="entry name" value="AA_TRANSFER_CLASS_3"/>
    <property type="match status" value="1"/>
</dbReference>
<comment type="similarity">
    <text evidence="2 4">Belongs to the class-III pyridoxal-phosphate-dependent aminotransferase family.</text>
</comment>
<dbReference type="InterPro" id="IPR049704">
    <property type="entry name" value="Aminotrans_3_PPA_site"/>
</dbReference>
<dbReference type="InterPro" id="IPR005814">
    <property type="entry name" value="Aminotrans_3"/>
</dbReference>
<name>A0A1I3DDZ2_9RHOB</name>
<dbReference type="Gene3D" id="3.40.640.10">
    <property type="entry name" value="Type I PLP-dependent aspartate aminotransferase-like (Major domain)"/>
    <property type="match status" value="1"/>
</dbReference>
<evidence type="ECO:0000256" key="1">
    <source>
        <dbReference type="ARBA" id="ARBA00001933"/>
    </source>
</evidence>
<evidence type="ECO:0000256" key="3">
    <source>
        <dbReference type="ARBA" id="ARBA00022898"/>
    </source>
</evidence>
<dbReference type="OrthoDB" id="9801834at2"/>
<dbReference type="GO" id="GO:0030170">
    <property type="term" value="F:pyridoxal phosphate binding"/>
    <property type="evidence" value="ECO:0007669"/>
    <property type="project" value="InterPro"/>
</dbReference>
<dbReference type="Pfam" id="PF00202">
    <property type="entry name" value="Aminotran_3"/>
    <property type="match status" value="1"/>
</dbReference>
<dbReference type="GO" id="GO:0008483">
    <property type="term" value="F:transaminase activity"/>
    <property type="evidence" value="ECO:0007669"/>
    <property type="project" value="UniProtKB-KW"/>
</dbReference>
<evidence type="ECO:0000256" key="4">
    <source>
        <dbReference type="RuleBase" id="RU003560"/>
    </source>
</evidence>
<evidence type="ECO:0000313" key="5">
    <source>
        <dbReference type="EMBL" id="SFH84945.1"/>
    </source>
</evidence>
<dbReference type="RefSeq" id="WP_092858667.1">
    <property type="nucleotide sequence ID" value="NZ_FOQH01000002.1"/>
</dbReference>
<protein>
    <submittedName>
        <fullName evidence="5">4-aminobutyrate aminotransferase</fullName>
    </submittedName>
</protein>
<dbReference type="CDD" id="cd00610">
    <property type="entry name" value="OAT_like"/>
    <property type="match status" value="1"/>
</dbReference>
<dbReference type="Gene3D" id="3.90.1150.10">
    <property type="entry name" value="Aspartate Aminotransferase, domain 1"/>
    <property type="match status" value="1"/>
</dbReference>
<dbReference type="STRING" id="1114924.SAMN05216258_102534"/>
<reference evidence="5 6" key="1">
    <citation type="submission" date="2016-10" db="EMBL/GenBank/DDBJ databases">
        <authorList>
            <person name="de Groot N.N."/>
        </authorList>
    </citation>
    <scope>NUCLEOTIDE SEQUENCE [LARGE SCALE GENOMIC DNA]</scope>
    <source>
        <strain evidence="5 6">CGMCC 1.11030</strain>
    </source>
</reference>
<keyword evidence="6" id="KW-1185">Reference proteome</keyword>
<keyword evidence="3 4" id="KW-0663">Pyridoxal phosphate</keyword>
<dbReference type="InterPro" id="IPR015422">
    <property type="entry name" value="PyrdxlP-dep_Trfase_small"/>
</dbReference>
<dbReference type="PANTHER" id="PTHR45688:SF13">
    <property type="entry name" value="ALANINE--GLYOXYLATE AMINOTRANSFERASE 2-LIKE"/>
    <property type="match status" value="1"/>
</dbReference>
<organism evidence="5 6">
    <name type="scientific">Albimonas pacifica</name>
    <dbReference type="NCBI Taxonomy" id="1114924"/>
    <lineage>
        <taxon>Bacteria</taxon>
        <taxon>Pseudomonadati</taxon>
        <taxon>Pseudomonadota</taxon>
        <taxon>Alphaproteobacteria</taxon>
        <taxon>Rhodobacterales</taxon>
        <taxon>Paracoccaceae</taxon>
        <taxon>Albimonas</taxon>
    </lineage>
</organism>
<comment type="cofactor">
    <cofactor evidence="1">
        <name>pyridoxal 5'-phosphate</name>
        <dbReference type="ChEBI" id="CHEBI:597326"/>
    </cofactor>
</comment>
<dbReference type="SUPFAM" id="SSF53383">
    <property type="entry name" value="PLP-dependent transferases"/>
    <property type="match status" value="1"/>
</dbReference>
<dbReference type="PIRSF" id="PIRSF000521">
    <property type="entry name" value="Transaminase_4ab_Lys_Orn"/>
    <property type="match status" value="1"/>
</dbReference>
<dbReference type="InterPro" id="IPR015421">
    <property type="entry name" value="PyrdxlP-dep_Trfase_major"/>
</dbReference>
<dbReference type="Proteomes" id="UP000199377">
    <property type="component" value="Unassembled WGS sequence"/>
</dbReference>
<evidence type="ECO:0000313" key="6">
    <source>
        <dbReference type="Proteomes" id="UP000199377"/>
    </source>
</evidence>
<sequence>MTAEPRAILSMNAFSGEAGDDPLLARRLANMGAAAVLFYDKPVEMVSGQGAWMTDRSGATYLDFYNNVPSLGHCHGAVVEAVRDQIGRLNINSRYMVEIVDRYMEALKATLPSDLSNVVLSCTGSEANDLALRLAEVWTGRRGFVVTQTAYHGNTAATTEISPSAYKKGGGSPRIRTVPAPDPAVYGEDLAGGFAKAVAEAAADLEASGHGFAGMIWDSIFSSDGVHADPQGFLKAAEGAVHAAGGLLIADEVQPGFGRTGVMWGFERHGLAPDIVTTGKPMGNGFPMAGTMTRPEILSRFVEEFGYFNTFGANPVAAAAGLAVVETLRSEGLIARCAAAGATLKAELEALAARDPRIAAVRGAGLFLGVSLGREDAPDGALVRAVLAGLGRRRVLIGAAGRYGETLKLRPPLILSDAEIDHFVQALADTLAETP</sequence>
<keyword evidence="5" id="KW-0032">Aminotransferase</keyword>
<evidence type="ECO:0000256" key="2">
    <source>
        <dbReference type="ARBA" id="ARBA00008954"/>
    </source>
</evidence>
<proteinExistence type="inferred from homology"/>
<dbReference type="InterPro" id="IPR015424">
    <property type="entry name" value="PyrdxlP-dep_Trfase"/>
</dbReference>
<keyword evidence="5" id="KW-0808">Transferase</keyword>
<gene>
    <name evidence="5" type="ORF">SAMN05216258_102534</name>
</gene>
<accession>A0A1I3DDZ2</accession>
<dbReference type="EMBL" id="FOQH01000002">
    <property type="protein sequence ID" value="SFH84945.1"/>
    <property type="molecule type" value="Genomic_DNA"/>
</dbReference>